<gene>
    <name evidence="6" type="ORF">A3A02_02175</name>
</gene>
<evidence type="ECO:0000313" key="6">
    <source>
        <dbReference type="EMBL" id="OGY51593.1"/>
    </source>
</evidence>
<evidence type="ECO:0000256" key="1">
    <source>
        <dbReference type="ARBA" id="ARBA00022491"/>
    </source>
</evidence>
<evidence type="ECO:0000256" key="2">
    <source>
        <dbReference type="ARBA" id="ARBA00023015"/>
    </source>
</evidence>
<accession>A0A1G1YGW0</accession>
<organism evidence="6 7">
    <name type="scientific">Candidatus Buchananbacteria bacterium RIFCSPLOWO2_01_FULL_39_33</name>
    <dbReference type="NCBI Taxonomy" id="1797543"/>
    <lineage>
        <taxon>Bacteria</taxon>
        <taxon>Candidatus Buchananiibacteriota</taxon>
    </lineage>
</organism>
<dbReference type="GO" id="GO:0045892">
    <property type="term" value="P:negative regulation of DNA-templated transcription"/>
    <property type="evidence" value="ECO:0007669"/>
    <property type="project" value="TreeGrafter"/>
</dbReference>
<keyword evidence="1" id="KW-0678">Repressor</keyword>
<dbReference type="InterPro" id="IPR036390">
    <property type="entry name" value="WH_DNA-bd_sf"/>
</dbReference>
<protein>
    <recommendedName>
        <fullName evidence="5">Heat-inducible transcription repressor HrcA C-terminal domain-containing protein</fullName>
    </recommendedName>
</protein>
<dbReference type="InterPro" id="IPR002571">
    <property type="entry name" value="HrcA"/>
</dbReference>
<dbReference type="SUPFAM" id="SSF55781">
    <property type="entry name" value="GAF domain-like"/>
    <property type="match status" value="1"/>
</dbReference>
<evidence type="ECO:0000256" key="4">
    <source>
        <dbReference type="ARBA" id="ARBA00023163"/>
    </source>
</evidence>
<dbReference type="PANTHER" id="PTHR34824">
    <property type="entry name" value="HEAT-INDUCIBLE TRANSCRIPTION REPRESSOR HRCA"/>
    <property type="match status" value="1"/>
</dbReference>
<dbReference type="Proteomes" id="UP000177376">
    <property type="component" value="Unassembled WGS sequence"/>
</dbReference>
<evidence type="ECO:0000313" key="7">
    <source>
        <dbReference type="Proteomes" id="UP000177376"/>
    </source>
</evidence>
<evidence type="ECO:0000259" key="5">
    <source>
        <dbReference type="Pfam" id="PF01628"/>
    </source>
</evidence>
<comment type="caution">
    <text evidence="6">The sequence shown here is derived from an EMBL/GenBank/DDBJ whole genome shotgun (WGS) entry which is preliminary data.</text>
</comment>
<dbReference type="InterPro" id="IPR036388">
    <property type="entry name" value="WH-like_DNA-bd_sf"/>
</dbReference>
<dbReference type="GO" id="GO:0003677">
    <property type="term" value="F:DNA binding"/>
    <property type="evidence" value="ECO:0007669"/>
    <property type="project" value="InterPro"/>
</dbReference>
<proteinExistence type="predicted"/>
<dbReference type="SUPFAM" id="SSF46785">
    <property type="entry name" value="Winged helix' DNA-binding domain"/>
    <property type="match status" value="1"/>
</dbReference>
<keyword evidence="4" id="KW-0804">Transcription</keyword>
<name>A0A1G1YGW0_9BACT</name>
<reference evidence="6 7" key="1">
    <citation type="journal article" date="2016" name="Nat. Commun.">
        <title>Thousands of microbial genomes shed light on interconnected biogeochemical processes in an aquifer system.</title>
        <authorList>
            <person name="Anantharaman K."/>
            <person name="Brown C.T."/>
            <person name="Hug L.A."/>
            <person name="Sharon I."/>
            <person name="Castelle C.J."/>
            <person name="Probst A.J."/>
            <person name="Thomas B.C."/>
            <person name="Singh A."/>
            <person name="Wilkins M.J."/>
            <person name="Karaoz U."/>
            <person name="Brodie E.L."/>
            <person name="Williams K.H."/>
            <person name="Hubbard S.S."/>
            <person name="Banfield J.F."/>
        </authorList>
    </citation>
    <scope>NUCLEOTIDE SEQUENCE [LARGE SCALE GENOMIC DNA]</scope>
</reference>
<dbReference type="Gene3D" id="1.10.10.10">
    <property type="entry name" value="Winged helix-like DNA-binding domain superfamily/Winged helix DNA-binding domain"/>
    <property type="match status" value="1"/>
</dbReference>
<dbReference type="Pfam" id="PF01628">
    <property type="entry name" value="HrcA"/>
    <property type="match status" value="1"/>
</dbReference>
<keyword evidence="2" id="KW-0805">Transcription regulation</keyword>
<dbReference type="InterPro" id="IPR021153">
    <property type="entry name" value="HrcA_C"/>
</dbReference>
<dbReference type="InterPro" id="IPR029016">
    <property type="entry name" value="GAF-like_dom_sf"/>
</dbReference>
<dbReference type="Gene3D" id="3.30.450.40">
    <property type="match status" value="1"/>
</dbReference>
<evidence type="ECO:0000256" key="3">
    <source>
        <dbReference type="ARBA" id="ARBA00023016"/>
    </source>
</evidence>
<sequence>MDSLDRRNNLLKIIVEEYARSALPVSSGFIVEKYFKNLSSATIRNDMAELEASGLICQPHISAGRIPTIEGYKEYLAIFVDNGEITKAERAALDKIAAFDLRQKIKEVAKVVADLANNAVFVGFGKDDYFYTGLANLFRQPEFRESAYLYDMSEIIDHLGEGLTKINGSLESDQVKILVGSDNPFGEFSSVIIARYGHHRAGLIGLLGPNRLDYKQGLGLISYAQGLLIN</sequence>
<dbReference type="AlphaFoldDB" id="A0A1G1YGW0"/>
<feature type="domain" description="Heat-inducible transcription repressor HrcA C-terminal" evidence="5">
    <location>
        <begin position="101"/>
        <end position="216"/>
    </location>
</feature>
<dbReference type="EMBL" id="MHIM01000034">
    <property type="protein sequence ID" value="OGY51593.1"/>
    <property type="molecule type" value="Genomic_DNA"/>
</dbReference>
<keyword evidence="3" id="KW-0346">Stress response</keyword>
<dbReference type="PANTHER" id="PTHR34824:SF1">
    <property type="entry name" value="HEAT-INDUCIBLE TRANSCRIPTION REPRESSOR HRCA"/>
    <property type="match status" value="1"/>
</dbReference>